<dbReference type="SUPFAM" id="SSF50985">
    <property type="entry name" value="RCC1/BLIP-II"/>
    <property type="match status" value="1"/>
</dbReference>
<proteinExistence type="predicted"/>
<feature type="region of interest" description="Disordered" evidence="1">
    <location>
        <begin position="1"/>
        <end position="22"/>
    </location>
</feature>
<dbReference type="EMBL" id="SRHE01000197">
    <property type="protein sequence ID" value="TWW09714.1"/>
    <property type="molecule type" value="Genomic_DNA"/>
</dbReference>
<evidence type="ECO:0000313" key="2">
    <source>
        <dbReference type="EMBL" id="TWW09714.1"/>
    </source>
</evidence>
<name>A0A5C6M9K9_9PLAN</name>
<keyword evidence="3" id="KW-1185">Reference proteome</keyword>
<gene>
    <name evidence="2" type="ORF">E3A20_11570</name>
</gene>
<comment type="caution">
    <text evidence="2">The sequence shown here is derived from an EMBL/GenBank/DDBJ whole genome shotgun (WGS) entry which is preliminary data.</text>
</comment>
<dbReference type="Proteomes" id="UP000321083">
    <property type="component" value="Unassembled WGS sequence"/>
</dbReference>
<accession>A0A5C6M9K9</accession>
<dbReference type="InterPro" id="IPR009091">
    <property type="entry name" value="RCC1/BLIP-II"/>
</dbReference>
<dbReference type="Gene3D" id="2.130.10.30">
    <property type="entry name" value="Regulator of chromosome condensation 1/beta-lactamase-inhibitor protein II"/>
    <property type="match status" value="1"/>
</dbReference>
<protein>
    <submittedName>
        <fullName evidence="2">Uncharacterized protein</fullName>
    </submittedName>
</protein>
<evidence type="ECO:0000313" key="3">
    <source>
        <dbReference type="Proteomes" id="UP000321083"/>
    </source>
</evidence>
<sequence length="60" mass="6504">MTDDGVNCWGNNDSGQAPESAAIHPADVATNEDETYAVNDNGEILTFGRGFYGDVPIWRE</sequence>
<organism evidence="2 3">
    <name type="scientific">Planctomyces bekefii</name>
    <dbReference type="NCBI Taxonomy" id="1653850"/>
    <lineage>
        <taxon>Bacteria</taxon>
        <taxon>Pseudomonadati</taxon>
        <taxon>Planctomycetota</taxon>
        <taxon>Planctomycetia</taxon>
        <taxon>Planctomycetales</taxon>
        <taxon>Planctomycetaceae</taxon>
        <taxon>Planctomyces</taxon>
    </lineage>
</organism>
<evidence type="ECO:0000256" key="1">
    <source>
        <dbReference type="SAM" id="MobiDB-lite"/>
    </source>
</evidence>
<dbReference type="AlphaFoldDB" id="A0A5C6M9K9"/>
<reference evidence="2 3" key="2">
    <citation type="submission" date="2019-08" db="EMBL/GenBank/DDBJ databases">
        <authorList>
            <person name="Henke P."/>
        </authorList>
    </citation>
    <scope>NUCLEOTIDE SEQUENCE [LARGE SCALE GENOMIC DNA]</scope>
    <source>
        <strain evidence="2">Phe10_nw2017</strain>
    </source>
</reference>
<reference evidence="2 3" key="1">
    <citation type="submission" date="2019-08" db="EMBL/GenBank/DDBJ databases">
        <title>100 year-old enigma solved: identification of Planctomyces bekefii, the type genus and species of the phylum Planctomycetes.</title>
        <authorList>
            <person name="Svetlana D.N."/>
            <person name="Overmann J."/>
        </authorList>
    </citation>
    <scope>NUCLEOTIDE SEQUENCE [LARGE SCALE GENOMIC DNA]</scope>
    <source>
        <strain evidence="2">Phe10_nw2017</strain>
    </source>
</reference>